<comment type="caution">
    <text evidence="1">The sequence shown here is derived from an EMBL/GenBank/DDBJ whole genome shotgun (WGS) entry which is preliminary data.</text>
</comment>
<dbReference type="InterPro" id="IPR018912">
    <property type="entry name" value="DUF2478"/>
</dbReference>
<gene>
    <name evidence="1" type="ORF">V3H18_03265</name>
</gene>
<reference evidence="1 2" key="1">
    <citation type="submission" date="2024-02" db="EMBL/GenBank/DDBJ databases">
        <authorList>
            <person name="Grouzdev D."/>
        </authorList>
    </citation>
    <scope>NUCLEOTIDE SEQUENCE [LARGE SCALE GENOMIC DNA]</scope>
    <source>
        <strain evidence="1 2">9N</strain>
    </source>
</reference>
<dbReference type="EMBL" id="JAZHYN010000006">
    <property type="protein sequence ID" value="MEF3365550.1"/>
    <property type="molecule type" value="Genomic_DNA"/>
</dbReference>
<organism evidence="1 2">
    <name type="scientific">Methylocystis borbori</name>
    <dbReference type="NCBI Taxonomy" id="3118750"/>
    <lineage>
        <taxon>Bacteria</taxon>
        <taxon>Pseudomonadati</taxon>
        <taxon>Pseudomonadota</taxon>
        <taxon>Alphaproteobacteria</taxon>
        <taxon>Hyphomicrobiales</taxon>
        <taxon>Methylocystaceae</taxon>
        <taxon>Methylocystis</taxon>
    </lineage>
</organism>
<keyword evidence="2" id="KW-1185">Reference proteome</keyword>
<proteinExistence type="predicted"/>
<evidence type="ECO:0000313" key="1">
    <source>
        <dbReference type="EMBL" id="MEF3365550.1"/>
    </source>
</evidence>
<dbReference type="Proteomes" id="UP001350748">
    <property type="component" value="Unassembled WGS sequence"/>
</dbReference>
<sequence>MSIEGGAFPGAGGAALSATAGWTRIAALPGEDSAHVQALMLAFAEELRAQGLRVAGVTQTRGVDASGARSGIMLREVASGALYAISQDLGPGSVACNLDTSELAMACAAIERAARAGADLIVISKFSKQEAARGGLCDAFRAAMTARVPVIAAVSPHFREEWRAFAGPLAEDVAPEREALAQWWAKTRGEAPI</sequence>
<dbReference type="RefSeq" id="WP_332080458.1">
    <property type="nucleotide sequence ID" value="NZ_JAZHYN010000006.1"/>
</dbReference>
<dbReference type="Pfam" id="PF10649">
    <property type="entry name" value="DUF2478"/>
    <property type="match status" value="1"/>
</dbReference>
<protein>
    <submittedName>
        <fullName evidence="1">DUF2478 domain-containing protein</fullName>
    </submittedName>
</protein>
<evidence type="ECO:0000313" key="2">
    <source>
        <dbReference type="Proteomes" id="UP001350748"/>
    </source>
</evidence>
<accession>A0ABU7XDT2</accession>
<name>A0ABU7XDT2_9HYPH</name>